<evidence type="ECO:0000313" key="2">
    <source>
        <dbReference type="EMBL" id="VFB18322.1"/>
    </source>
</evidence>
<reference evidence="2 3" key="1">
    <citation type="submission" date="2019-02" db="EMBL/GenBank/DDBJ databases">
        <authorList>
            <consortium name="Pathogen Informatics"/>
        </authorList>
    </citation>
    <scope>NUCLEOTIDE SEQUENCE [LARGE SCALE GENOMIC DNA]</scope>
    <source>
        <strain evidence="2 3">3012STDY7103891</strain>
    </source>
</reference>
<keyword evidence="1" id="KW-0732">Signal</keyword>
<feature type="signal peptide" evidence="1">
    <location>
        <begin position="1"/>
        <end position="23"/>
    </location>
</feature>
<dbReference type="EMBL" id="CAACYJ010000012">
    <property type="protein sequence ID" value="VFB18322.1"/>
    <property type="molecule type" value="Genomic_DNA"/>
</dbReference>
<name>A0A449IFP5_PSEFR</name>
<dbReference type="AlphaFoldDB" id="A0A449IFP5"/>
<protein>
    <submittedName>
        <fullName evidence="2">Exported protein</fullName>
    </submittedName>
</protein>
<accession>A0A449IFP5</accession>
<proteinExistence type="predicted"/>
<evidence type="ECO:0000313" key="3">
    <source>
        <dbReference type="Proteomes" id="UP000330809"/>
    </source>
</evidence>
<feature type="chain" id="PRO_5019330620" evidence="1">
    <location>
        <begin position="24"/>
        <end position="102"/>
    </location>
</feature>
<organism evidence="2 3">
    <name type="scientific">Pseudomonas fragi</name>
    <dbReference type="NCBI Taxonomy" id="296"/>
    <lineage>
        <taxon>Bacteria</taxon>
        <taxon>Pseudomonadati</taxon>
        <taxon>Pseudomonadota</taxon>
        <taxon>Gammaproteobacteria</taxon>
        <taxon>Pseudomonadales</taxon>
        <taxon>Pseudomonadaceae</taxon>
        <taxon>Pseudomonas</taxon>
    </lineage>
</organism>
<dbReference type="Gene3D" id="3.40.50.1820">
    <property type="entry name" value="alpha/beta hydrolase"/>
    <property type="match status" value="1"/>
</dbReference>
<gene>
    <name evidence="2" type="ORF">NCTC10754_00865</name>
</gene>
<dbReference type="Proteomes" id="UP000330809">
    <property type="component" value="Unassembled WGS sequence"/>
</dbReference>
<evidence type="ECO:0000256" key="1">
    <source>
        <dbReference type="SAM" id="SignalP"/>
    </source>
</evidence>
<dbReference type="InterPro" id="IPR029058">
    <property type="entry name" value="AB_hydrolase_fold"/>
</dbReference>
<sequence length="102" mass="10774">MKRAKTLLSLAVLSLLAACTAHSISSTGASAPLQIQAQGSFAAGGTVTTAPGTFDPRKPMVADGQTYHGDHAYVFYQVPNSAKSRMLKGLPLRSRLTRRITS</sequence>
<dbReference type="PROSITE" id="PS51257">
    <property type="entry name" value="PROKAR_LIPOPROTEIN"/>
    <property type="match status" value="1"/>
</dbReference>